<reference evidence="1" key="2">
    <citation type="submission" date="2023-01" db="EMBL/GenBank/DDBJ databases">
        <title>Draft genome sequence of Algimonas ampicilliniresistens strain NBRC 108219.</title>
        <authorList>
            <person name="Sun Q."/>
            <person name="Mori K."/>
        </authorList>
    </citation>
    <scope>NUCLEOTIDE SEQUENCE</scope>
    <source>
        <strain evidence="1">NBRC 108219</strain>
    </source>
</reference>
<accession>A0ABQ5VAL6</accession>
<sequence length="617" mass="66843">MKHLLLSATLIALVGCRAASDNAEPSAPVAVPAAEITRTPTKVALFGDLHVHTANSFDAYILGTRATPDDAYAFARGATIDNGAGTSITLSGPPLDFYAVTDHGEYLGIIKEMQRRGSDLSKTETSKSIFGLFAQDRRANFLRVGATVVSGEPIMDVYDRDHMDSVWSDTVATAERHNAPGTFTTFAGYEYTAMMQATETGAANLHRNVIFKDTTPDRLFTTLDSTNPEDLWDWMDNQRDTGHDLLTIPHNSNASNGMMFAMTQTDGSPIGAPYVEQRMRNEPLVEITQLKGTSETHPQLAPNDEWANFEQYRNLIGSNEASIIVPGSFVRNALARGLGFGAGGVSNPYEVGVIGSSDTHLGAPSLSEEDHFGKFSHDMDNVMRRSVPSDLKAGWAAETEADEELISAPQYGASGLAGVWAEANTREDIFSAMRARETFATSGPRIRVRLFMGDYSITDLTAPDLLERAYASGVPMGTKTDVTGTLMALGYADPQGEPLERMQIIALREDGSEMIYDVACADGAPINPNTHRCTLPEGEVDLSTCASSGAGAGELSALWDDPDSRDGERAAYYLRVLERPKCRWSTWDALRAGTPPSPKMLTTLQDRAWSSAIWVGN</sequence>
<reference evidence="1" key="1">
    <citation type="journal article" date="2014" name="Int. J. Syst. Evol. Microbiol.">
        <title>Complete genome of a new Firmicutes species belonging to the dominant human colonic microbiota ('Ruminococcus bicirculans') reveals two chromosomes and a selective capacity to utilize plant glucans.</title>
        <authorList>
            <consortium name="NISC Comparative Sequencing Program"/>
            <person name="Wegmann U."/>
            <person name="Louis P."/>
            <person name="Goesmann A."/>
            <person name="Henrissat B."/>
            <person name="Duncan S.H."/>
            <person name="Flint H.J."/>
        </authorList>
    </citation>
    <scope>NUCLEOTIDE SEQUENCE</scope>
    <source>
        <strain evidence="1">NBRC 108219</strain>
    </source>
</reference>
<evidence type="ECO:0000313" key="2">
    <source>
        <dbReference type="Proteomes" id="UP001161391"/>
    </source>
</evidence>
<dbReference type="Pfam" id="PF12228">
    <property type="entry name" value="DUF3604"/>
    <property type="match status" value="1"/>
</dbReference>
<name>A0ABQ5VAL6_9PROT</name>
<proteinExistence type="predicted"/>
<dbReference type="EMBL" id="BSNK01000002">
    <property type="protein sequence ID" value="GLQ24571.1"/>
    <property type="molecule type" value="Genomic_DNA"/>
</dbReference>
<evidence type="ECO:0000313" key="1">
    <source>
        <dbReference type="EMBL" id="GLQ24571.1"/>
    </source>
</evidence>
<evidence type="ECO:0008006" key="3">
    <source>
        <dbReference type="Google" id="ProtNLM"/>
    </source>
</evidence>
<dbReference type="RefSeq" id="WP_284391139.1">
    <property type="nucleotide sequence ID" value="NZ_BSNK01000002.1"/>
</dbReference>
<organism evidence="1 2">
    <name type="scientific">Algimonas ampicilliniresistens</name>
    <dbReference type="NCBI Taxonomy" id="1298735"/>
    <lineage>
        <taxon>Bacteria</taxon>
        <taxon>Pseudomonadati</taxon>
        <taxon>Pseudomonadota</taxon>
        <taxon>Alphaproteobacteria</taxon>
        <taxon>Maricaulales</taxon>
        <taxon>Robiginitomaculaceae</taxon>
        <taxon>Algimonas</taxon>
    </lineage>
</organism>
<keyword evidence="2" id="KW-1185">Reference proteome</keyword>
<protein>
    <recommendedName>
        <fullName evidence="3">DUF3604 domain-containing protein</fullName>
    </recommendedName>
</protein>
<comment type="caution">
    <text evidence="1">The sequence shown here is derived from an EMBL/GenBank/DDBJ whole genome shotgun (WGS) entry which is preliminary data.</text>
</comment>
<gene>
    <name evidence="1" type="ORF">GCM10007853_24450</name>
</gene>
<dbReference type="Gene3D" id="3.20.20.140">
    <property type="entry name" value="Metal-dependent hydrolases"/>
    <property type="match status" value="1"/>
</dbReference>
<dbReference type="Proteomes" id="UP001161391">
    <property type="component" value="Unassembled WGS sequence"/>
</dbReference>
<dbReference type="PROSITE" id="PS51257">
    <property type="entry name" value="PROKAR_LIPOPROTEIN"/>
    <property type="match status" value="1"/>
</dbReference>
<dbReference type="InterPro" id="IPR022028">
    <property type="entry name" value="DUF3604"/>
</dbReference>